<keyword evidence="4" id="KW-1185">Reference proteome</keyword>
<evidence type="ECO:0000313" key="2">
    <source>
        <dbReference type="EMBL" id="ONK28279.1"/>
    </source>
</evidence>
<dbReference type="AlphaFoldDB" id="A0AB36JQG9"/>
<organism evidence="1 3">
    <name type="scientific">Streptococcus azizii</name>
    <dbReference type="NCBI Taxonomy" id="1579424"/>
    <lineage>
        <taxon>Bacteria</taxon>
        <taxon>Bacillati</taxon>
        <taxon>Bacillota</taxon>
        <taxon>Bacilli</taxon>
        <taxon>Lactobacillales</taxon>
        <taxon>Streptococcaceae</taxon>
        <taxon>Streptococcus</taxon>
    </lineage>
</organism>
<accession>A0AB36JQG9</accession>
<reference evidence="3 4" key="1">
    <citation type="submission" date="2016-12" db="EMBL/GenBank/DDBJ databases">
        <authorList>
            <person name="Gulvik C.A."/>
        </authorList>
    </citation>
    <scope>NUCLEOTIDE SEQUENCE [LARGE SCALE GENOMIC DNA]</scope>
    <source>
        <strain evidence="2 4">12-5202</strain>
        <strain evidence="1 3">12-5291</strain>
    </source>
</reference>
<dbReference type="EMBL" id="MSPT01000013">
    <property type="protein sequence ID" value="ONK26768.1"/>
    <property type="molecule type" value="Genomic_DNA"/>
</dbReference>
<sequence>MVLVFDSRNKKFVISLGADLQQSKLNKNYIEIIKPYKSNYILPVNEEIQVGEISVSSDILIYETCQLTYDIKVFYCDKELQHVSYATKSNSINIRIPYYKDVSLYKGLSGSVYVFCEKYNVLKSNYSELKMFDNSIINIF</sequence>
<dbReference type="EMBL" id="MSPR01000012">
    <property type="protein sequence ID" value="ONK28279.1"/>
    <property type="molecule type" value="Genomic_DNA"/>
</dbReference>
<evidence type="ECO:0000313" key="4">
    <source>
        <dbReference type="Proteomes" id="UP000188946"/>
    </source>
</evidence>
<evidence type="ECO:0000313" key="3">
    <source>
        <dbReference type="Proteomes" id="UP000188600"/>
    </source>
</evidence>
<comment type="caution">
    <text evidence="1">The sequence shown here is derived from an EMBL/GenBank/DDBJ whole genome shotgun (WGS) entry which is preliminary data.</text>
</comment>
<protein>
    <submittedName>
        <fullName evidence="1">Uncharacterized protein</fullName>
    </submittedName>
</protein>
<dbReference type="Proteomes" id="UP000188600">
    <property type="component" value="Unassembled WGS sequence"/>
</dbReference>
<gene>
    <name evidence="2" type="ORF">BVE84_06825</name>
    <name evidence="1" type="ORF">BVE86_06645</name>
</gene>
<evidence type="ECO:0000313" key="1">
    <source>
        <dbReference type="EMBL" id="ONK26768.1"/>
    </source>
</evidence>
<name>A0AB36JQG9_9STRE</name>
<proteinExistence type="predicted"/>
<dbReference type="Proteomes" id="UP000188946">
    <property type="component" value="Unassembled WGS sequence"/>
</dbReference>